<dbReference type="InterPro" id="IPR000209">
    <property type="entry name" value="Peptidase_S8/S53_dom"/>
</dbReference>
<dbReference type="GO" id="GO:0005576">
    <property type="term" value="C:extracellular region"/>
    <property type="evidence" value="ECO:0007669"/>
    <property type="project" value="UniProtKB-ARBA"/>
</dbReference>
<dbReference type="CDD" id="cd04077">
    <property type="entry name" value="Peptidases_S8_PCSK9_ProteinaseK_like"/>
    <property type="match status" value="1"/>
</dbReference>
<evidence type="ECO:0000313" key="10">
    <source>
        <dbReference type="EMBL" id="KAF2713793.1"/>
    </source>
</evidence>
<dbReference type="InterPro" id="IPR015500">
    <property type="entry name" value="Peptidase_S8_subtilisin-rel"/>
</dbReference>
<accession>A0A6G1KMD2</accession>
<evidence type="ECO:0000256" key="7">
    <source>
        <dbReference type="SAM" id="SignalP"/>
    </source>
</evidence>
<keyword evidence="5 6" id="KW-0720">Serine protease</keyword>
<evidence type="ECO:0000256" key="3">
    <source>
        <dbReference type="ARBA" id="ARBA00022729"/>
    </source>
</evidence>
<proteinExistence type="inferred from homology"/>
<dbReference type="InterPro" id="IPR023828">
    <property type="entry name" value="Peptidase_S8_Ser-AS"/>
</dbReference>
<dbReference type="PANTHER" id="PTHR43806">
    <property type="entry name" value="PEPTIDASE S8"/>
    <property type="match status" value="1"/>
</dbReference>
<evidence type="ECO:0000259" key="8">
    <source>
        <dbReference type="Pfam" id="PF00082"/>
    </source>
</evidence>
<dbReference type="PROSITE" id="PS00137">
    <property type="entry name" value="SUBTILASE_HIS"/>
    <property type="match status" value="1"/>
</dbReference>
<dbReference type="InterPro" id="IPR022398">
    <property type="entry name" value="Peptidase_S8_His-AS"/>
</dbReference>
<protein>
    <submittedName>
        <fullName evidence="10">Subtilisin-like protein</fullName>
    </submittedName>
</protein>
<dbReference type="PANTHER" id="PTHR43806:SF58">
    <property type="entry name" value="ALKALINE PROTEASE 1-RELATED"/>
    <property type="match status" value="1"/>
</dbReference>
<dbReference type="Pfam" id="PF00082">
    <property type="entry name" value="Peptidase_S8"/>
    <property type="match status" value="1"/>
</dbReference>
<evidence type="ECO:0000256" key="2">
    <source>
        <dbReference type="ARBA" id="ARBA00022670"/>
    </source>
</evidence>
<dbReference type="InterPro" id="IPR037045">
    <property type="entry name" value="S8pro/Inhibitor_I9_sf"/>
</dbReference>
<feature type="active site" description="Charge relay system" evidence="6">
    <location>
        <position position="168"/>
    </location>
</feature>
<dbReference type="InterPro" id="IPR050131">
    <property type="entry name" value="Peptidase_S8_subtilisin-like"/>
</dbReference>
<keyword evidence="11" id="KW-1185">Reference proteome</keyword>
<evidence type="ECO:0000313" key="11">
    <source>
        <dbReference type="Proteomes" id="UP000799428"/>
    </source>
</evidence>
<feature type="domain" description="Inhibitor I9" evidence="9">
    <location>
        <begin position="43"/>
        <end position="126"/>
    </location>
</feature>
<comment type="similarity">
    <text evidence="1 6">Belongs to the peptidase S8 family.</text>
</comment>
<feature type="signal peptide" evidence="7">
    <location>
        <begin position="1"/>
        <end position="24"/>
    </location>
</feature>
<dbReference type="OrthoDB" id="206201at2759"/>
<dbReference type="Pfam" id="PF05922">
    <property type="entry name" value="Inhibitor_I9"/>
    <property type="match status" value="1"/>
</dbReference>
<evidence type="ECO:0000256" key="5">
    <source>
        <dbReference type="ARBA" id="ARBA00022825"/>
    </source>
</evidence>
<feature type="chain" id="PRO_5026209314" evidence="7">
    <location>
        <begin position="25"/>
        <end position="410"/>
    </location>
</feature>
<dbReference type="PROSITE" id="PS51892">
    <property type="entry name" value="SUBTILASE"/>
    <property type="match status" value="1"/>
</dbReference>
<dbReference type="PRINTS" id="PR00723">
    <property type="entry name" value="SUBTILISIN"/>
</dbReference>
<dbReference type="GO" id="GO:0004252">
    <property type="term" value="F:serine-type endopeptidase activity"/>
    <property type="evidence" value="ECO:0007669"/>
    <property type="project" value="UniProtKB-UniRule"/>
</dbReference>
<dbReference type="InterPro" id="IPR010259">
    <property type="entry name" value="S8pro/Inhibitor_I9"/>
</dbReference>
<name>A0A6G1KMD2_9PLEO</name>
<keyword evidence="2 6" id="KW-0645">Protease</keyword>
<dbReference type="EMBL" id="MU005765">
    <property type="protein sequence ID" value="KAF2713793.1"/>
    <property type="molecule type" value="Genomic_DNA"/>
</dbReference>
<evidence type="ECO:0000259" key="9">
    <source>
        <dbReference type="Pfam" id="PF05922"/>
    </source>
</evidence>
<dbReference type="SUPFAM" id="SSF52743">
    <property type="entry name" value="Subtilisin-like"/>
    <property type="match status" value="1"/>
</dbReference>
<evidence type="ECO:0000256" key="4">
    <source>
        <dbReference type="ARBA" id="ARBA00022801"/>
    </source>
</evidence>
<dbReference type="Proteomes" id="UP000799428">
    <property type="component" value="Unassembled WGS sequence"/>
</dbReference>
<gene>
    <name evidence="10" type="ORF">K504DRAFT_462280</name>
</gene>
<dbReference type="SUPFAM" id="SSF54897">
    <property type="entry name" value="Protease propeptides/inhibitors"/>
    <property type="match status" value="1"/>
</dbReference>
<organism evidence="10 11">
    <name type="scientific">Pleomassaria siparia CBS 279.74</name>
    <dbReference type="NCBI Taxonomy" id="1314801"/>
    <lineage>
        <taxon>Eukaryota</taxon>
        <taxon>Fungi</taxon>
        <taxon>Dikarya</taxon>
        <taxon>Ascomycota</taxon>
        <taxon>Pezizomycotina</taxon>
        <taxon>Dothideomycetes</taxon>
        <taxon>Pleosporomycetidae</taxon>
        <taxon>Pleosporales</taxon>
        <taxon>Pleomassariaceae</taxon>
        <taxon>Pleomassaria</taxon>
    </lineage>
</organism>
<evidence type="ECO:0000256" key="1">
    <source>
        <dbReference type="ARBA" id="ARBA00011073"/>
    </source>
</evidence>
<keyword evidence="3 7" id="KW-0732">Signal</keyword>
<dbReference type="Gene3D" id="3.30.70.80">
    <property type="entry name" value="Peptidase S8 propeptide/proteinase inhibitor I9"/>
    <property type="match status" value="1"/>
</dbReference>
<feature type="domain" description="Peptidase S8/S53" evidence="8">
    <location>
        <begin position="166"/>
        <end position="384"/>
    </location>
</feature>
<reference evidence="10" key="1">
    <citation type="journal article" date="2020" name="Stud. Mycol.">
        <title>101 Dothideomycetes genomes: a test case for predicting lifestyles and emergence of pathogens.</title>
        <authorList>
            <person name="Haridas S."/>
            <person name="Albert R."/>
            <person name="Binder M."/>
            <person name="Bloem J."/>
            <person name="Labutti K."/>
            <person name="Salamov A."/>
            <person name="Andreopoulos B."/>
            <person name="Baker S."/>
            <person name="Barry K."/>
            <person name="Bills G."/>
            <person name="Bluhm B."/>
            <person name="Cannon C."/>
            <person name="Castanera R."/>
            <person name="Culley D."/>
            <person name="Daum C."/>
            <person name="Ezra D."/>
            <person name="Gonzalez J."/>
            <person name="Henrissat B."/>
            <person name="Kuo A."/>
            <person name="Liang C."/>
            <person name="Lipzen A."/>
            <person name="Lutzoni F."/>
            <person name="Magnuson J."/>
            <person name="Mondo S."/>
            <person name="Nolan M."/>
            <person name="Ohm R."/>
            <person name="Pangilinan J."/>
            <person name="Park H.-J."/>
            <person name="Ramirez L."/>
            <person name="Alfaro M."/>
            <person name="Sun H."/>
            <person name="Tritt A."/>
            <person name="Yoshinaga Y."/>
            <person name="Zwiers L.-H."/>
            <person name="Turgeon B."/>
            <person name="Goodwin S."/>
            <person name="Spatafora J."/>
            <person name="Crous P."/>
            <person name="Grigoriev I."/>
        </authorList>
    </citation>
    <scope>NUCLEOTIDE SEQUENCE</scope>
    <source>
        <strain evidence="10">CBS 279.74</strain>
    </source>
</reference>
<evidence type="ECO:0000256" key="6">
    <source>
        <dbReference type="PROSITE-ProRule" id="PRU01240"/>
    </source>
</evidence>
<sequence length="410" mass="42679">MQSFTRFLAFAAAAAAAVPFLAQAAPVTDRATTSTAFPTIPGKYIITLKPGVDVATISNHRLKVREIHARNIARRGVSEAEIGGVEHEYGFGTFSGYSGSFDEATIAELSALDEVLAVEPDSIMTTFGLVTQNSSQWGLAAISSKTQGASGYVYDESAGEGQFNYVVDTGIRLTHVEFQGRAEWGFNAVNSLNTDNFGHGTHVSGIIGGATYGVAKKTTLVAVKVFEGSTGSTSTVISGFDWAVNDIVDKGRQSTAVINLSLGGVASTAWDTAITASWAEGVIAAVAAGNNEVLASTVSPARSPEVITVGNVQDDDARHVPSSYGPLVDIFAPGTRVVSSYYSSDNATASLTGTSMSSPHVAGLVSYLRALEGPYTAAEVKDRIYALGTPGRVTGARDAVNLIAYNGNGR</sequence>
<dbReference type="Gene3D" id="3.40.50.200">
    <property type="entry name" value="Peptidase S8/S53 domain"/>
    <property type="match status" value="1"/>
</dbReference>
<keyword evidence="4 6" id="KW-0378">Hydrolase</keyword>
<dbReference type="InterPro" id="IPR034193">
    <property type="entry name" value="PCSK9_ProteinaseK-like"/>
</dbReference>
<feature type="active site" description="Charge relay system" evidence="6">
    <location>
        <position position="199"/>
    </location>
</feature>
<dbReference type="FunFam" id="3.40.50.200:FF:000014">
    <property type="entry name" value="Proteinase K"/>
    <property type="match status" value="1"/>
</dbReference>
<feature type="active site" description="Charge relay system" evidence="6">
    <location>
        <position position="355"/>
    </location>
</feature>
<dbReference type="AlphaFoldDB" id="A0A6G1KMD2"/>
<dbReference type="PROSITE" id="PS00138">
    <property type="entry name" value="SUBTILASE_SER"/>
    <property type="match status" value="1"/>
</dbReference>
<dbReference type="GO" id="GO:0006508">
    <property type="term" value="P:proteolysis"/>
    <property type="evidence" value="ECO:0007669"/>
    <property type="project" value="UniProtKB-KW"/>
</dbReference>
<dbReference type="InterPro" id="IPR036852">
    <property type="entry name" value="Peptidase_S8/S53_dom_sf"/>
</dbReference>